<dbReference type="InterPro" id="IPR036188">
    <property type="entry name" value="FAD/NAD-bd_sf"/>
</dbReference>
<dbReference type="InterPro" id="IPR000172">
    <property type="entry name" value="GMC_OxRdtase_N"/>
</dbReference>
<evidence type="ECO:0000313" key="4">
    <source>
        <dbReference type="EMBL" id="KAL0636438.1"/>
    </source>
</evidence>
<comment type="similarity">
    <text evidence="1">Belongs to the GMC oxidoreductase family.</text>
</comment>
<dbReference type="SUPFAM" id="SSF54373">
    <property type="entry name" value="FAD-linked reductases, C-terminal domain"/>
    <property type="match status" value="1"/>
</dbReference>
<accession>A0ABR3GKP1</accession>
<evidence type="ECO:0000259" key="3">
    <source>
        <dbReference type="PROSITE" id="PS00624"/>
    </source>
</evidence>
<dbReference type="PANTHER" id="PTHR11552">
    <property type="entry name" value="GLUCOSE-METHANOL-CHOLINE GMC OXIDOREDUCTASE"/>
    <property type="match status" value="1"/>
</dbReference>
<keyword evidence="2" id="KW-0732">Signal</keyword>
<evidence type="ECO:0000256" key="2">
    <source>
        <dbReference type="SAM" id="SignalP"/>
    </source>
</evidence>
<proteinExistence type="inferred from homology"/>
<comment type="caution">
    <text evidence="4">The sequence shown here is derived from an EMBL/GenBank/DDBJ whole genome shotgun (WGS) entry which is preliminary data.</text>
</comment>
<dbReference type="PANTHER" id="PTHR11552:SF115">
    <property type="entry name" value="DEHYDROGENASE XPTC-RELATED"/>
    <property type="match status" value="1"/>
</dbReference>
<feature type="signal peptide" evidence="2">
    <location>
        <begin position="1"/>
        <end position="20"/>
    </location>
</feature>
<organism evidence="4 5">
    <name type="scientific">Discina gigas</name>
    <dbReference type="NCBI Taxonomy" id="1032678"/>
    <lineage>
        <taxon>Eukaryota</taxon>
        <taxon>Fungi</taxon>
        <taxon>Dikarya</taxon>
        <taxon>Ascomycota</taxon>
        <taxon>Pezizomycotina</taxon>
        <taxon>Pezizomycetes</taxon>
        <taxon>Pezizales</taxon>
        <taxon>Discinaceae</taxon>
        <taxon>Discina</taxon>
    </lineage>
</organism>
<dbReference type="PIRSF" id="PIRSF000137">
    <property type="entry name" value="Alcohol_oxidase"/>
    <property type="match status" value="1"/>
</dbReference>
<keyword evidence="5" id="KW-1185">Reference proteome</keyword>
<feature type="domain" description="Glucose-methanol-choline oxidoreductase N-terminal" evidence="3">
    <location>
        <begin position="303"/>
        <end position="317"/>
    </location>
</feature>
<dbReference type="PROSITE" id="PS00624">
    <property type="entry name" value="GMC_OXRED_2"/>
    <property type="match status" value="1"/>
</dbReference>
<dbReference type="Proteomes" id="UP001447188">
    <property type="component" value="Unassembled WGS sequence"/>
</dbReference>
<name>A0ABR3GKP1_9PEZI</name>
<dbReference type="EMBL" id="JBBBZM010000050">
    <property type="protein sequence ID" value="KAL0636438.1"/>
    <property type="molecule type" value="Genomic_DNA"/>
</dbReference>
<dbReference type="Gene3D" id="3.50.50.60">
    <property type="entry name" value="FAD/NAD(P)-binding domain"/>
    <property type="match status" value="1"/>
</dbReference>
<dbReference type="InterPro" id="IPR012132">
    <property type="entry name" value="GMC_OxRdtase"/>
</dbReference>
<dbReference type="SUPFAM" id="SSF51905">
    <property type="entry name" value="FAD/NAD(P)-binding domain"/>
    <property type="match status" value="1"/>
</dbReference>
<dbReference type="InterPro" id="IPR007867">
    <property type="entry name" value="GMC_OxRtase_C"/>
</dbReference>
<dbReference type="Pfam" id="PF05199">
    <property type="entry name" value="GMC_oxred_C"/>
    <property type="match status" value="1"/>
</dbReference>
<protein>
    <recommendedName>
        <fullName evidence="3">Glucose-methanol-choline oxidoreductase N-terminal domain-containing protein</fullName>
    </recommendedName>
</protein>
<feature type="chain" id="PRO_5047247348" description="Glucose-methanol-choline oxidoreductase N-terminal domain-containing protein" evidence="2">
    <location>
        <begin position="21"/>
        <end position="616"/>
    </location>
</feature>
<evidence type="ECO:0000313" key="5">
    <source>
        <dbReference type="Proteomes" id="UP001447188"/>
    </source>
</evidence>
<gene>
    <name evidence="4" type="ORF">Q9L58_004587</name>
</gene>
<dbReference type="Gene3D" id="3.30.560.10">
    <property type="entry name" value="Glucose Oxidase, domain 3"/>
    <property type="match status" value="1"/>
</dbReference>
<reference evidence="4 5" key="1">
    <citation type="submission" date="2024-02" db="EMBL/GenBank/DDBJ databases">
        <title>Discinaceae phylogenomics.</title>
        <authorList>
            <person name="Dirks A.C."/>
            <person name="James T.Y."/>
        </authorList>
    </citation>
    <scope>NUCLEOTIDE SEQUENCE [LARGE SCALE GENOMIC DNA]</scope>
    <source>
        <strain evidence="4 5">ACD0624</strain>
    </source>
</reference>
<sequence length="616" mass="65097">MSQLTTGLLSTLALVAVGLAAPLDNARIIGRDAAIASSYDYIVVGGGTSGLVVADRLSEDARRTVLVIEAGNLDEGDDAVLIPGLAGGTGKKYMYNITCEPQPGINGRTYGLLAAHVVGGGTVVNGMAFDRGSAGDYDLWKDMGNPGWGWNDLLPYFKKSETYTQSPPAIVSEFGTQFDPSAHGLTGPVHSSMPSFVYPALKFVFKAWEQLGITIPVDGANGQAIGAFWMPSSVNPVTATRSYARSAYYDPNQGRPNFHLLTGQTVTKLVLQGKKVTGVTFAAASGGHVTTVSAGKEVILTAGAGHTPQILQLSGIGPKALLQGLGIPVVNDLPGVGRNFQDHPVYYFTGNFTNDLNPSPANMSNPVFAAQMMDLYKSSKQGPYANGRGVAAAFLKLSDIAVQPQYRNIINALRSQDPAAYLPAGTDRTIIDGYKTQRELLIAYIESGRVAIQESSFAAAPNLGVALQKPFSRGTININTTDPFANPVADYRVLSNPVDLDIFVEMVKTNRRLLTMPALAALGPILINPPPSAITDDEIRSAIRANLTPTFAHPSSTCSMLKLEHGGVVDSSLRVYGITGLSIADASIIPMTPATHLSSTVYAIAEKASDLIKARA</sequence>
<evidence type="ECO:0000256" key="1">
    <source>
        <dbReference type="ARBA" id="ARBA00010790"/>
    </source>
</evidence>
<dbReference type="Pfam" id="PF00732">
    <property type="entry name" value="GMC_oxred_N"/>
    <property type="match status" value="1"/>
</dbReference>